<name>A0ABT0UQG2_9ACTN</name>
<protein>
    <submittedName>
        <fullName evidence="2">LmbU family transcriptional regulator</fullName>
    </submittedName>
</protein>
<reference evidence="2" key="1">
    <citation type="submission" date="2022-06" db="EMBL/GenBank/DDBJ databases">
        <title>Genome public.</title>
        <authorList>
            <person name="Sun Q."/>
        </authorList>
    </citation>
    <scope>NUCLEOTIDE SEQUENCE</scope>
    <source>
        <strain evidence="2">CWNU-1</strain>
    </source>
</reference>
<dbReference type="InterPro" id="IPR049735">
    <property type="entry name" value="NovE/LmbU-like"/>
</dbReference>
<dbReference type="RefSeq" id="WP_250920829.1">
    <property type="nucleotide sequence ID" value="NZ_JAMQAW010000025.1"/>
</dbReference>
<proteinExistence type="predicted"/>
<feature type="region of interest" description="Disordered" evidence="1">
    <location>
        <begin position="159"/>
        <end position="191"/>
    </location>
</feature>
<dbReference type="EMBL" id="JAMQAW010000025">
    <property type="protein sequence ID" value="MCM2390486.1"/>
    <property type="molecule type" value="Genomic_DNA"/>
</dbReference>
<evidence type="ECO:0000313" key="2">
    <source>
        <dbReference type="EMBL" id="MCM2390486.1"/>
    </source>
</evidence>
<evidence type="ECO:0000313" key="3">
    <source>
        <dbReference type="Proteomes" id="UP001431429"/>
    </source>
</evidence>
<accession>A0ABT0UQG2</accession>
<evidence type="ECO:0000256" key="1">
    <source>
        <dbReference type="SAM" id="MobiDB-lite"/>
    </source>
</evidence>
<dbReference type="Proteomes" id="UP001431429">
    <property type="component" value="Unassembled WGS sequence"/>
</dbReference>
<comment type="caution">
    <text evidence="2">The sequence shown here is derived from an EMBL/GenBank/DDBJ whole genome shotgun (WGS) entry which is preliminary data.</text>
</comment>
<keyword evidence="3" id="KW-1185">Reference proteome</keyword>
<feature type="compositionally biased region" description="Basic and acidic residues" evidence="1">
    <location>
        <begin position="159"/>
        <end position="181"/>
    </location>
</feature>
<dbReference type="NCBIfam" id="NF038070">
    <property type="entry name" value="LmbU_fam_TF"/>
    <property type="match status" value="1"/>
</dbReference>
<gene>
    <name evidence="2" type="ORF">NBG84_19665</name>
</gene>
<sequence>MVNGDPSVRARKNLEKRERDLRATFDSTAFVTRRGLLLPDRMAFEKWVGIGGYLSNVMSGSSWCLGDWLVYGEAKFSGRYRDAIELTSLDYQTLRNHAWVARRFPVSRRRDTLSFTHHAEVGALAEHEQDFWLLKAEEHMWSAKRLRREVRASLLERDTSNDRRSGADQNVRELNKGRSVEETGASSPDGTISLKVSVPADCLEFCRATANRLGLNVEAWAAQILVAAAEATGERDDPQLRQTG</sequence>
<organism evidence="2 3">
    <name type="scientific">Streptomyces albipurpureus</name>
    <dbReference type="NCBI Taxonomy" id="2897419"/>
    <lineage>
        <taxon>Bacteria</taxon>
        <taxon>Bacillati</taxon>
        <taxon>Actinomycetota</taxon>
        <taxon>Actinomycetes</taxon>
        <taxon>Kitasatosporales</taxon>
        <taxon>Streptomycetaceae</taxon>
        <taxon>Streptomyces</taxon>
    </lineage>
</organism>